<reference evidence="10" key="1">
    <citation type="journal article" date="2014" name="Int. J. Syst. Evol. Microbiol.">
        <title>Complete genome sequence of Corynebacterium casei LMG S-19264T (=DSM 44701T), isolated from a smear-ripened cheese.</title>
        <authorList>
            <consortium name="US DOE Joint Genome Institute (JGI-PGF)"/>
            <person name="Walter F."/>
            <person name="Albersmeier A."/>
            <person name="Kalinowski J."/>
            <person name="Ruckert C."/>
        </authorList>
    </citation>
    <scope>NUCLEOTIDE SEQUENCE</scope>
    <source>
        <strain evidence="10">VKM Ac-1321</strain>
    </source>
</reference>
<dbReference type="Gene3D" id="1.20.1560.10">
    <property type="entry name" value="ABC transporter type 1, transmembrane domain"/>
    <property type="match status" value="1"/>
</dbReference>
<dbReference type="GO" id="GO:0140359">
    <property type="term" value="F:ABC-type transporter activity"/>
    <property type="evidence" value="ECO:0007669"/>
    <property type="project" value="InterPro"/>
</dbReference>
<dbReference type="PANTHER" id="PTHR24221">
    <property type="entry name" value="ATP-BINDING CASSETTE SUB-FAMILY B"/>
    <property type="match status" value="1"/>
</dbReference>
<keyword evidence="3" id="KW-0547">Nucleotide-binding</keyword>
<evidence type="ECO:0000256" key="3">
    <source>
        <dbReference type="ARBA" id="ARBA00022741"/>
    </source>
</evidence>
<dbReference type="PROSITE" id="PS00211">
    <property type="entry name" value="ABC_TRANSPORTER_1"/>
    <property type="match status" value="1"/>
</dbReference>
<keyword evidence="11" id="KW-1185">Reference proteome</keyword>
<dbReference type="PROSITE" id="PS50893">
    <property type="entry name" value="ABC_TRANSPORTER_2"/>
    <property type="match status" value="1"/>
</dbReference>
<keyword evidence="2 7" id="KW-0812">Transmembrane</keyword>
<dbReference type="GO" id="GO:0005524">
    <property type="term" value="F:ATP binding"/>
    <property type="evidence" value="ECO:0007669"/>
    <property type="project" value="UniProtKB-KW"/>
</dbReference>
<dbReference type="Proteomes" id="UP001143480">
    <property type="component" value="Unassembled WGS sequence"/>
</dbReference>
<dbReference type="SUPFAM" id="SSF52540">
    <property type="entry name" value="P-loop containing nucleoside triphosphate hydrolases"/>
    <property type="match status" value="1"/>
</dbReference>
<keyword evidence="5 7" id="KW-1133">Transmembrane helix</keyword>
<reference evidence="10" key="2">
    <citation type="submission" date="2023-01" db="EMBL/GenBank/DDBJ databases">
        <authorList>
            <person name="Sun Q."/>
            <person name="Evtushenko L."/>
        </authorList>
    </citation>
    <scope>NUCLEOTIDE SEQUENCE</scope>
    <source>
        <strain evidence="10">VKM Ac-1321</strain>
    </source>
</reference>
<evidence type="ECO:0000256" key="6">
    <source>
        <dbReference type="ARBA" id="ARBA00023136"/>
    </source>
</evidence>
<evidence type="ECO:0000313" key="11">
    <source>
        <dbReference type="Proteomes" id="UP001143480"/>
    </source>
</evidence>
<keyword evidence="4" id="KW-0067">ATP-binding</keyword>
<dbReference type="SUPFAM" id="SSF90123">
    <property type="entry name" value="ABC transporter transmembrane region"/>
    <property type="match status" value="1"/>
</dbReference>
<protein>
    <submittedName>
        <fullName evidence="10">ABC transporter permease</fullName>
    </submittedName>
</protein>
<dbReference type="EMBL" id="BSFP01000003">
    <property type="protein sequence ID" value="GLK99189.1"/>
    <property type="molecule type" value="Genomic_DNA"/>
</dbReference>
<dbReference type="GO" id="GO:0005886">
    <property type="term" value="C:plasma membrane"/>
    <property type="evidence" value="ECO:0007669"/>
    <property type="project" value="UniProtKB-SubCell"/>
</dbReference>
<evidence type="ECO:0000259" key="9">
    <source>
        <dbReference type="PROSITE" id="PS50929"/>
    </source>
</evidence>
<feature type="domain" description="ABC transmembrane type-1" evidence="9">
    <location>
        <begin position="14"/>
        <end position="296"/>
    </location>
</feature>
<dbReference type="InterPro" id="IPR003439">
    <property type="entry name" value="ABC_transporter-like_ATP-bd"/>
</dbReference>
<dbReference type="SMART" id="SM00382">
    <property type="entry name" value="AAA"/>
    <property type="match status" value="1"/>
</dbReference>
<accession>A0A9W6KEJ4</accession>
<dbReference type="InterPro" id="IPR036640">
    <property type="entry name" value="ABC1_TM_sf"/>
</dbReference>
<evidence type="ECO:0000256" key="2">
    <source>
        <dbReference type="ARBA" id="ARBA00022692"/>
    </source>
</evidence>
<comment type="subcellular location">
    <subcellularLocation>
        <location evidence="1">Cell membrane</location>
        <topology evidence="1">Multi-pass membrane protein</topology>
    </subcellularLocation>
</comment>
<dbReference type="GO" id="GO:0016887">
    <property type="term" value="F:ATP hydrolysis activity"/>
    <property type="evidence" value="ECO:0007669"/>
    <property type="project" value="InterPro"/>
</dbReference>
<dbReference type="PANTHER" id="PTHR24221:SF654">
    <property type="entry name" value="ATP-BINDING CASSETTE SUB-FAMILY B MEMBER 6"/>
    <property type="match status" value="1"/>
</dbReference>
<dbReference type="InterPro" id="IPR027417">
    <property type="entry name" value="P-loop_NTPase"/>
</dbReference>
<dbReference type="PROSITE" id="PS50929">
    <property type="entry name" value="ABC_TM1F"/>
    <property type="match status" value="1"/>
</dbReference>
<evidence type="ECO:0000256" key="5">
    <source>
        <dbReference type="ARBA" id="ARBA00022989"/>
    </source>
</evidence>
<dbReference type="Gene3D" id="3.40.50.300">
    <property type="entry name" value="P-loop containing nucleotide triphosphate hydrolases"/>
    <property type="match status" value="1"/>
</dbReference>
<dbReference type="InterPro" id="IPR039421">
    <property type="entry name" value="Type_1_exporter"/>
</dbReference>
<evidence type="ECO:0000259" key="8">
    <source>
        <dbReference type="PROSITE" id="PS50893"/>
    </source>
</evidence>
<keyword evidence="6 7" id="KW-0472">Membrane</keyword>
<evidence type="ECO:0000256" key="1">
    <source>
        <dbReference type="ARBA" id="ARBA00004651"/>
    </source>
</evidence>
<dbReference type="GO" id="GO:0034040">
    <property type="term" value="F:ATPase-coupled lipid transmembrane transporter activity"/>
    <property type="evidence" value="ECO:0007669"/>
    <property type="project" value="TreeGrafter"/>
</dbReference>
<name>A0A9W6KEJ4_9ACTN</name>
<feature type="domain" description="ABC transporter" evidence="8">
    <location>
        <begin position="331"/>
        <end position="578"/>
    </location>
</feature>
<sequence>MLRASWRRGRAKLVLSIVLTLLAGVAWPMLALSLKIATNEAVAHHVWRATVAGAFVALGAVGALILLHFAYVPYTEAAELAVIDLEAELMDLANGSPGLEHHERPEYADKIAIIQRELSQLPDGFVGLFNTLSLLVSMAVTAVLLAGVNPWLLLLPVAALPPVLAAQRAQAVIERSKDASAETIRRTWHLFRLATTPASAKELRVGRLRDEIGRRYLHHWGRAGAVLWRGQRRAALINAAGQLVFALSYVTAVLVVVRQAIAGTNPIGDIVLVITLAAQVNQQISTGLNLLQQLQRIAQGFTRLRWLRTILRSQQPPAADTPVPAVLRSGIELHDVDFAYPGTDKKILDGVSLTLPAGSTVAIVGENGAGKSTMVKVLCRFYEATAGTVTVDGVDLTRYRLEDWRSRIAAGFQDFVRFELPARQSVGVGDLPRRDDDPAVRAALDRARSADVVERLPEGLDTPLGKSYREGAELSGGQWQKVALGRAMMREDPLLLILDEPTSALDAEAEHRLFEQYALNARRVGRRTGAITVLISHRFSTVRMADLIVVLDGARVAESGDHATLMAAGGLYAELYAVQAAAYQ</sequence>
<evidence type="ECO:0000256" key="7">
    <source>
        <dbReference type="SAM" id="Phobius"/>
    </source>
</evidence>
<dbReference type="InterPro" id="IPR011527">
    <property type="entry name" value="ABC1_TM_dom"/>
</dbReference>
<dbReference type="Pfam" id="PF00005">
    <property type="entry name" value="ABC_tran"/>
    <property type="match status" value="1"/>
</dbReference>
<dbReference type="InterPro" id="IPR003593">
    <property type="entry name" value="AAA+_ATPase"/>
</dbReference>
<dbReference type="InterPro" id="IPR017871">
    <property type="entry name" value="ABC_transporter-like_CS"/>
</dbReference>
<evidence type="ECO:0000313" key="10">
    <source>
        <dbReference type="EMBL" id="GLK99189.1"/>
    </source>
</evidence>
<organism evidence="10 11">
    <name type="scientific">Dactylosporangium matsuzakiense</name>
    <dbReference type="NCBI Taxonomy" id="53360"/>
    <lineage>
        <taxon>Bacteria</taxon>
        <taxon>Bacillati</taxon>
        <taxon>Actinomycetota</taxon>
        <taxon>Actinomycetes</taxon>
        <taxon>Micromonosporales</taxon>
        <taxon>Micromonosporaceae</taxon>
        <taxon>Dactylosporangium</taxon>
    </lineage>
</organism>
<feature type="transmembrane region" description="Helical" evidence="7">
    <location>
        <begin position="49"/>
        <end position="71"/>
    </location>
</feature>
<feature type="transmembrane region" description="Helical" evidence="7">
    <location>
        <begin position="125"/>
        <end position="145"/>
    </location>
</feature>
<evidence type="ECO:0000256" key="4">
    <source>
        <dbReference type="ARBA" id="ARBA00022840"/>
    </source>
</evidence>
<proteinExistence type="predicted"/>
<gene>
    <name evidence="10" type="ORF">GCM10017581_009300</name>
</gene>
<dbReference type="AlphaFoldDB" id="A0A9W6KEJ4"/>
<comment type="caution">
    <text evidence="10">The sequence shown here is derived from an EMBL/GenBank/DDBJ whole genome shotgun (WGS) entry which is preliminary data.</text>
</comment>